<comment type="caution">
    <text evidence="1">The sequence shown here is derived from an EMBL/GenBank/DDBJ whole genome shotgun (WGS) entry which is preliminary data.</text>
</comment>
<evidence type="ECO:0000313" key="2">
    <source>
        <dbReference type="Proteomes" id="UP000276133"/>
    </source>
</evidence>
<organism evidence="1 2">
    <name type="scientific">Brachionus plicatilis</name>
    <name type="common">Marine rotifer</name>
    <name type="synonym">Brachionus muelleri</name>
    <dbReference type="NCBI Taxonomy" id="10195"/>
    <lineage>
        <taxon>Eukaryota</taxon>
        <taxon>Metazoa</taxon>
        <taxon>Spiralia</taxon>
        <taxon>Gnathifera</taxon>
        <taxon>Rotifera</taxon>
        <taxon>Eurotatoria</taxon>
        <taxon>Monogononta</taxon>
        <taxon>Pseudotrocha</taxon>
        <taxon>Ploima</taxon>
        <taxon>Brachionidae</taxon>
        <taxon>Brachionus</taxon>
    </lineage>
</organism>
<reference evidence="1 2" key="1">
    <citation type="journal article" date="2018" name="Sci. Rep.">
        <title>Genomic signatures of local adaptation to the degree of environmental predictability in rotifers.</title>
        <authorList>
            <person name="Franch-Gras L."/>
            <person name="Hahn C."/>
            <person name="Garcia-Roger E.M."/>
            <person name="Carmona M.J."/>
            <person name="Serra M."/>
            <person name="Gomez A."/>
        </authorList>
    </citation>
    <scope>NUCLEOTIDE SEQUENCE [LARGE SCALE GENOMIC DNA]</scope>
    <source>
        <strain evidence="1">HYR1</strain>
    </source>
</reference>
<dbReference type="AlphaFoldDB" id="A0A3M7SFK9"/>
<protein>
    <submittedName>
        <fullName evidence="1">Uncharacterized protein</fullName>
    </submittedName>
</protein>
<evidence type="ECO:0000313" key="1">
    <source>
        <dbReference type="EMBL" id="RNA34552.1"/>
    </source>
</evidence>
<accession>A0A3M7SFK9</accession>
<sequence>MSRSLNDECIEKLSISESTSEQLDQLSSSLEKKSETSSKSLKLDMSKSWLANDHFGVFGAYVQPFEYVRSYFASVGISVGVEEKEQRRIGFCKVLGKFKSIEGP</sequence>
<dbReference type="Proteomes" id="UP000276133">
    <property type="component" value="Unassembled WGS sequence"/>
</dbReference>
<proteinExistence type="predicted"/>
<name>A0A3M7SFK9_BRAPC</name>
<dbReference type="OrthoDB" id="6479713at2759"/>
<keyword evidence="2" id="KW-1185">Reference proteome</keyword>
<gene>
    <name evidence="1" type="ORF">BpHYR1_051536</name>
</gene>
<dbReference type="EMBL" id="REGN01001454">
    <property type="protein sequence ID" value="RNA34552.1"/>
    <property type="molecule type" value="Genomic_DNA"/>
</dbReference>